<comment type="pathway">
    <text evidence="1 3 4">Cell wall biogenesis; peptidoglycan biosynthesis.</text>
</comment>
<comment type="caution">
    <text evidence="7">The sequence shown here is derived from an EMBL/GenBank/DDBJ whole genome shotgun (WGS) entry which is preliminary data.</text>
</comment>
<reference evidence="7 8" key="1">
    <citation type="journal article" date="2015" name="Genome Announc.">
        <title>Expanding the biotechnology potential of lactobacilli through comparative genomics of 213 strains and associated genera.</title>
        <authorList>
            <person name="Sun Z."/>
            <person name="Harris H.M."/>
            <person name="McCann A."/>
            <person name="Guo C."/>
            <person name="Argimon S."/>
            <person name="Zhang W."/>
            <person name="Yang X."/>
            <person name="Jeffery I.B."/>
            <person name="Cooney J.C."/>
            <person name="Kagawa T.F."/>
            <person name="Liu W."/>
            <person name="Song Y."/>
            <person name="Salvetti E."/>
            <person name="Wrobel A."/>
            <person name="Rasinkangas P."/>
            <person name="Parkhill J."/>
            <person name="Rea M.C."/>
            <person name="O'Sullivan O."/>
            <person name="Ritari J."/>
            <person name="Douillard F.P."/>
            <person name="Paul Ross R."/>
            <person name="Yang R."/>
            <person name="Briner A.E."/>
            <person name="Felis G.E."/>
            <person name="de Vos W.M."/>
            <person name="Barrangou R."/>
            <person name="Klaenhammer T.R."/>
            <person name="Caufield P.W."/>
            <person name="Cui Y."/>
            <person name="Zhang H."/>
            <person name="O'Toole P.W."/>
        </authorList>
    </citation>
    <scope>NUCLEOTIDE SEQUENCE [LARGE SCALE GENOMIC DNA]</scope>
    <source>
        <strain evidence="7 8">DSM 16045</strain>
    </source>
</reference>
<dbReference type="InterPro" id="IPR036565">
    <property type="entry name" value="Mur-like_cat_sf"/>
</dbReference>
<dbReference type="Gene3D" id="3.40.1390.10">
    <property type="entry name" value="MurE/MurF, N-terminal domain"/>
    <property type="match status" value="1"/>
</dbReference>
<dbReference type="Pfam" id="PF02875">
    <property type="entry name" value="Mur_ligase_C"/>
    <property type="match status" value="1"/>
</dbReference>
<dbReference type="EMBL" id="AZFN01000007">
    <property type="protein sequence ID" value="KRM02778.1"/>
    <property type="molecule type" value="Genomic_DNA"/>
</dbReference>
<keyword evidence="3" id="KW-0460">Magnesium</keyword>
<keyword evidence="3 4" id="KW-0133">Cell shape</keyword>
<comment type="cofactor">
    <cofactor evidence="3">
        <name>Mg(2+)</name>
        <dbReference type="ChEBI" id="CHEBI:18420"/>
    </cofactor>
</comment>
<comment type="function">
    <text evidence="3">Catalyzes the addition of an amino acid to the nucleotide precursor UDP-N-acetylmuramoyl-L-alanyl-D-glutamate (UMAG) in the biosynthesis of bacterial cell-wall peptidoglycan.</text>
</comment>
<dbReference type="GO" id="GO:0005737">
    <property type="term" value="C:cytoplasm"/>
    <property type="evidence" value="ECO:0007669"/>
    <property type="project" value="UniProtKB-SubCell"/>
</dbReference>
<dbReference type="InterPro" id="IPR004101">
    <property type="entry name" value="Mur_ligase_C"/>
</dbReference>
<comment type="subcellular location">
    <subcellularLocation>
        <location evidence="3 4">Cytoplasm</location>
    </subcellularLocation>
</comment>
<comment type="PTM">
    <text evidence="3">Carboxylation is probably crucial for Mg(2+) binding and, consequently, for the gamma-phosphate positioning of ATP.</text>
</comment>
<evidence type="ECO:0000313" key="7">
    <source>
        <dbReference type="EMBL" id="KRM02778.1"/>
    </source>
</evidence>
<dbReference type="GO" id="GO:0009252">
    <property type="term" value="P:peptidoglycan biosynthetic process"/>
    <property type="evidence" value="ECO:0007669"/>
    <property type="project" value="UniProtKB-UniRule"/>
</dbReference>
<feature type="binding site" evidence="3">
    <location>
        <position position="208"/>
    </location>
    <ligand>
        <name>UDP-N-acetyl-alpha-D-muramoyl-L-alanyl-D-glutamate</name>
        <dbReference type="ChEBI" id="CHEBI:83900"/>
    </ligand>
</feature>
<dbReference type="GO" id="GO:0008360">
    <property type="term" value="P:regulation of cell shape"/>
    <property type="evidence" value="ECO:0007669"/>
    <property type="project" value="UniProtKB-KW"/>
</dbReference>
<accession>A0A0R1VBA1</accession>
<keyword evidence="3 4" id="KW-0961">Cell wall biogenesis/degradation</keyword>
<gene>
    <name evidence="3" type="primary">murE</name>
    <name evidence="7" type="ORF">FC60_GL001641</name>
</gene>
<keyword evidence="3 4" id="KW-0132">Cell division</keyword>
<dbReference type="GO" id="GO:0016881">
    <property type="term" value="F:acid-amino acid ligase activity"/>
    <property type="evidence" value="ECO:0007669"/>
    <property type="project" value="UniProtKB-UniRule"/>
</dbReference>
<feature type="binding site" evidence="3">
    <location>
        <begin position="129"/>
        <end position="135"/>
    </location>
    <ligand>
        <name>ATP</name>
        <dbReference type="ChEBI" id="CHEBI:30616"/>
    </ligand>
</feature>
<evidence type="ECO:0000256" key="3">
    <source>
        <dbReference type="HAMAP-Rule" id="MF_00208"/>
    </source>
</evidence>
<dbReference type="HAMAP" id="MF_00208">
    <property type="entry name" value="MurE"/>
    <property type="match status" value="1"/>
</dbReference>
<dbReference type="RefSeq" id="WP_056937086.1">
    <property type="nucleotide sequence ID" value="NZ_AZFN01000007.1"/>
</dbReference>
<dbReference type="GO" id="GO:0000287">
    <property type="term" value="F:magnesium ion binding"/>
    <property type="evidence" value="ECO:0007669"/>
    <property type="project" value="UniProtKB-UniRule"/>
</dbReference>
<dbReference type="Gene3D" id="3.40.1190.10">
    <property type="entry name" value="Mur-like, catalytic domain"/>
    <property type="match status" value="1"/>
</dbReference>
<dbReference type="Proteomes" id="UP000051739">
    <property type="component" value="Unassembled WGS sequence"/>
</dbReference>
<comment type="similarity">
    <text evidence="2 3">Belongs to the MurCDEF family. MurE subfamily.</text>
</comment>
<dbReference type="PATRIC" id="fig|1423749.3.peg.1700"/>
<dbReference type="InterPro" id="IPR013221">
    <property type="entry name" value="Mur_ligase_cen"/>
</dbReference>
<evidence type="ECO:0000256" key="1">
    <source>
        <dbReference type="ARBA" id="ARBA00004752"/>
    </source>
</evidence>
<keyword evidence="3" id="KW-0067">ATP-binding</keyword>
<keyword evidence="3 4" id="KW-0131">Cell cycle</keyword>
<dbReference type="GO" id="GO:0005524">
    <property type="term" value="F:ATP binding"/>
    <property type="evidence" value="ECO:0007669"/>
    <property type="project" value="UniProtKB-UniRule"/>
</dbReference>
<dbReference type="NCBIfam" id="TIGR01085">
    <property type="entry name" value="murE"/>
    <property type="match status" value="1"/>
</dbReference>
<dbReference type="GO" id="GO:0071555">
    <property type="term" value="P:cell wall organization"/>
    <property type="evidence" value="ECO:0007669"/>
    <property type="project" value="UniProtKB-KW"/>
</dbReference>
<dbReference type="InterPro" id="IPR005761">
    <property type="entry name" value="UDP-N-AcMur-Glu-dNH2Pim_ligase"/>
</dbReference>
<dbReference type="EC" id="6.3.2.-" evidence="3"/>
<sequence length="506" mass="56727">MLTVNEVVRLLKERQLFEEVICDNQRHYTLPESVRATEITDVTYDSRQVKSQALFFCKGLNFNFKYLQDAVAAGSTVTITERSQVDDILKTQLPVIAIIVTDVQKAMATVARAFYGNPDQSLTMIGFTGTKGKTTSVYFTRHILQAVFGKQVAQLSSIDECLDGEHFIEAHLTTPESLDLFRMLKAAVDHGMKYLVMEVSSQAYKKSRVYGLEFDYGVFLNISPDHISPVEHPDFDDYLYCKSQIVANSKTVIISREIKDYAFLAEKAQAYQTKVISIGQDAAADYQYQGHPHGQFTVKTTAGTSDYQIKIPGDFNYANATAAIAVAQQLTNDQEQIKAGLLATTVPGRMEFLSNHHGYVAYVDYAHNYLSLSESFKFMKHEYPKGRLIVVIGAAGGKAESRRHDIGMTLSEYADVAILTSEDNFKEDPYQIVDDIKANITNPELQVIVEVDRVKAIEQAFAMVKPGDVIFMAGKGREVFMHDVDGDKPYIGDYQLSQKLMVEYDK</sequence>
<feature type="binding site" evidence="3">
    <location>
        <position position="46"/>
    </location>
    <ligand>
        <name>UDP-N-acetyl-alpha-D-muramoyl-L-alanyl-D-glutamate</name>
        <dbReference type="ChEBI" id="CHEBI:83900"/>
    </ligand>
</feature>
<evidence type="ECO:0000259" key="6">
    <source>
        <dbReference type="Pfam" id="PF08245"/>
    </source>
</evidence>
<name>A0A0R1VBA1_9LACO</name>
<dbReference type="GO" id="GO:0051301">
    <property type="term" value="P:cell division"/>
    <property type="evidence" value="ECO:0007669"/>
    <property type="project" value="UniProtKB-KW"/>
</dbReference>
<feature type="modified residue" description="N6-carboxylysine" evidence="3">
    <location>
        <position position="242"/>
    </location>
</feature>
<dbReference type="SUPFAM" id="SSF53244">
    <property type="entry name" value="MurD-like peptide ligases, peptide-binding domain"/>
    <property type="match status" value="1"/>
</dbReference>
<keyword evidence="3 7" id="KW-0436">Ligase</keyword>
<feature type="binding site" evidence="3">
    <location>
        <position position="200"/>
    </location>
    <ligand>
        <name>UDP-N-acetyl-alpha-D-muramoyl-L-alanyl-D-glutamate</name>
        <dbReference type="ChEBI" id="CHEBI:83900"/>
    </ligand>
</feature>
<evidence type="ECO:0000256" key="2">
    <source>
        <dbReference type="ARBA" id="ARBA00005898"/>
    </source>
</evidence>
<evidence type="ECO:0000259" key="5">
    <source>
        <dbReference type="Pfam" id="PF02875"/>
    </source>
</evidence>
<keyword evidence="8" id="KW-1185">Reference proteome</keyword>
<protein>
    <recommendedName>
        <fullName evidence="3">UDP-N-acetylmuramyl-tripeptide synthetase</fullName>
        <ecNumber evidence="3">6.3.2.-</ecNumber>
    </recommendedName>
    <alternativeName>
        <fullName evidence="3">UDP-MurNAc-tripeptide synthetase</fullName>
    </alternativeName>
</protein>
<feature type="domain" description="Mur ligase C-terminal" evidence="5">
    <location>
        <begin position="348"/>
        <end position="476"/>
    </location>
</feature>
<dbReference type="Gene3D" id="3.90.190.20">
    <property type="entry name" value="Mur ligase, C-terminal domain"/>
    <property type="match status" value="1"/>
</dbReference>
<feature type="domain" description="Mur ligase central" evidence="6">
    <location>
        <begin position="128"/>
        <end position="327"/>
    </location>
</feature>
<feature type="binding site" evidence="3">
    <location>
        <begin position="173"/>
        <end position="174"/>
    </location>
    <ligand>
        <name>UDP-N-acetyl-alpha-D-muramoyl-L-alanyl-D-glutamate</name>
        <dbReference type="ChEBI" id="CHEBI:83900"/>
    </ligand>
</feature>
<dbReference type="PANTHER" id="PTHR23135">
    <property type="entry name" value="MUR LIGASE FAMILY MEMBER"/>
    <property type="match status" value="1"/>
</dbReference>
<keyword evidence="3" id="KW-0547">Nucleotide-binding</keyword>
<dbReference type="PANTHER" id="PTHR23135:SF4">
    <property type="entry name" value="UDP-N-ACETYLMURAMOYL-L-ALANYL-D-GLUTAMATE--2,6-DIAMINOPIMELATE LIGASE MURE HOMOLOG, CHLOROPLASTIC"/>
    <property type="match status" value="1"/>
</dbReference>
<dbReference type="AlphaFoldDB" id="A0A0R1VBA1"/>
<keyword evidence="3 4" id="KW-0573">Peptidoglycan synthesis</keyword>
<evidence type="ECO:0000256" key="4">
    <source>
        <dbReference type="RuleBase" id="RU004135"/>
    </source>
</evidence>
<proteinExistence type="inferred from homology"/>
<dbReference type="SUPFAM" id="SSF53623">
    <property type="entry name" value="MurD-like peptide ligases, catalytic domain"/>
    <property type="match status" value="1"/>
</dbReference>
<dbReference type="InterPro" id="IPR036615">
    <property type="entry name" value="Mur_ligase_C_dom_sf"/>
</dbReference>
<keyword evidence="3" id="KW-0963">Cytoplasm</keyword>
<dbReference type="Pfam" id="PF08245">
    <property type="entry name" value="Mur_ligase_M"/>
    <property type="match status" value="1"/>
</dbReference>
<dbReference type="UniPathway" id="UPA00219"/>
<organism evidence="7 8">
    <name type="scientific">Limosilactobacillus gastricus DSM 16045</name>
    <dbReference type="NCBI Taxonomy" id="1423749"/>
    <lineage>
        <taxon>Bacteria</taxon>
        <taxon>Bacillati</taxon>
        <taxon>Bacillota</taxon>
        <taxon>Bacilli</taxon>
        <taxon>Lactobacillales</taxon>
        <taxon>Lactobacillaceae</taxon>
        <taxon>Limosilactobacillus</taxon>
    </lineage>
</organism>
<comment type="caution">
    <text evidence="3">Lacks conserved residue(s) required for the propagation of feature annotation.</text>
</comment>
<evidence type="ECO:0000313" key="8">
    <source>
        <dbReference type="Proteomes" id="UP000051739"/>
    </source>
</evidence>